<protein>
    <submittedName>
        <fullName evidence="1">Uncharacterized protein</fullName>
    </submittedName>
</protein>
<dbReference type="Proteomes" id="UP000680304">
    <property type="component" value="Unassembled WGS sequence"/>
</dbReference>
<sequence length="86" mass="10002">MVESMEIKDMSQFLKIKEEGIGFIVITDSYNPNKVHRPDCPWVSVENFKTKVVENGNALGHFYWVDSVDTAEEKWDTHTCTKCLKY</sequence>
<evidence type="ECO:0000313" key="1">
    <source>
        <dbReference type="EMBL" id="GIQ65440.1"/>
    </source>
</evidence>
<dbReference type="EMBL" id="BOVJ01000133">
    <property type="protein sequence ID" value="GIQ65440.1"/>
    <property type="molecule type" value="Genomic_DNA"/>
</dbReference>
<evidence type="ECO:0000313" key="2">
    <source>
        <dbReference type="Proteomes" id="UP000680304"/>
    </source>
</evidence>
<accession>A0ABQ4NB73</accession>
<reference evidence="1 2" key="1">
    <citation type="submission" date="2021-04" db="EMBL/GenBank/DDBJ databases">
        <title>Draft genome sequence of Paenibacillus cisolokensis, LC2-13A.</title>
        <authorList>
            <person name="Uke A."/>
            <person name="Chhe C."/>
            <person name="Baramee S."/>
            <person name="Kosugi A."/>
        </authorList>
    </citation>
    <scope>NUCLEOTIDE SEQUENCE [LARGE SCALE GENOMIC DNA]</scope>
    <source>
        <strain evidence="1 2">LC2-13A</strain>
    </source>
</reference>
<organism evidence="1 2">
    <name type="scientific">Paenibacillus cisolokensis</name>
    <dbReference type="NCBI Taxonomy" id="1658519"/>
    <lineage>
        <taxon>Bacteria</taxon>
        <taxon>Bacillati</taxon>
        <taxon>Bacillota</taxon>
        <taxon>Bacilli</taxon>
        <taxon>Bacillales</taxon>
        <taxon>Paenibacillaceae</taxon>
        <taxon>Paenibacillus</taxon>
    </lineage>
</organism>
<name>A0ABQ4NB73_9BACL</name>
<gene>
    <name evidence="1" type="ORF">PACILC2_40080</name>
</gene>
<proteinExistence type="predicted"/>
<keyword evidence="2" id="KW-1185">Reference proteome</keyword>
<comment type="caution">
    <text evidence="1">The sequence shown here is derived from an EMBL/GenBank/DDBJ whole genome shotgun (WGS) entry which is preliminary data.</text>
</comment>
<dbReference type="RefSeq" id="WP_062493036.1">
    <property type="nucleotide sequence ID" value="NZ_BOVJ01000133.1"/>
</dbReference>